<dbReference type="Proteomes" id="UP000244092">
    <property type="component" value="Unassembled WGS sequence"/>
</dbReference>
<accession>A0A2T6CBD5</accession>
<evidence type="ECO:0008006" key="3">
    <source>
        <dbReference type="Google" id="ProtNLM"/>
    </source>
</evidence>
<proteinExistence type="predicted"/>
<name>A0A2T6CBD5_9RHOB</name>
<gene>
    <name evidence="1" type="ORF">C8N31_11086</name>
</gene>
<dbReference type="RefSeq" id="WP_025048677.1">
    <property type="nucleotide sequence ID" value="NZ_QBKU01000010.1"/>
</dbReference>
<organism evidence="1 2">
    <name type="scientific">Sulfitobacter mediterraneus</name>
    <dbReference type="NCBI Taxonomy" id="83219"/>
    <lineage>
        <taxon>Bacteria</taxon>
        <taxon>Pseudomonadati</taxon>
        <taxon>Pseudomonadota</taxon>
        <taxon>Alphaproteobacteria</taxon>
        <taxon>Rhodobacterales</taxon>
        <taxon>Roseobacteraceae</taxon>
        <taxon>Sulfitobacter</taxon>
    </lineage>
</organism>
<evidence type="ECO:0000313" key="1">
    <source>
        <dbReference type="EMBL" id="PTX72826.1"/>
    </source>
</evidence>
<sequence>MKHLTLLSLPCVALIAGCSGTGAQHQPIVDGTPSAAFHSDLTACQSVAKSRRWDNAETRQNVMLGTAMGAAMGAADKDGGTALGGAVAGALATTLGGAVKSRDACRHIVVTCMQQRGHRVVG</sequence>
<dbReference type="OrthoDB" id="7067979at2"/>
<comment type="caution">
    <text evidence="1">The sequence shown here is derived from an EMBL/GenBank/DDBJ whole genome shotgun (WGS) entry which is preliminary data.</text>
</comment>
<dbReference type="EMBL" id="QBKU01000010">
    <property type="protein sequence ID" value="PTX72826.1"/>
    <property type="molecule type" value="Genomic_DNA"/>
</dbReference>
<reference evidence="1 2" key="1">
    <citation type="submission" date="2018-04" db="EMBL/GenBank/DDBJ databases">
        <title>Genomic Encyclopedia of Archaeal and Bacterial Type Strains, Phase II (KMG-II): from individual species to whole genera.</title>
        <authorList>
            <person name="Goeker M."/>
        </authorList>
    </citation>
    <scope>NUCLEOTIDE SEQUENCE [LARGE SCALE GENOMIC DNA]</scope>
    <source>
        <strain evidence="1 2">DSM 12244</strain>
    </source>
</reference>
<dbReference type="PROSITE" id="PS51257">
    <property type="entry name" value="PROKAR_LIPOPROTEIN"/>
    <property type="match status" value="1"/>
</dbReference>
<dbReference type="AlphaFoldDB" id="A0A2T6CBD5"/>
<evidence type="ECO:0000313" key="2">
    <source>
        <dbReference type="Proteomes" id="UP000244092"/>
    </source>
</evidence>
<protein>
    <recommendedName>
        <fullName evidence="3">Glycine zipper family protein</fullName>
    </recommendedName>
</protein>